<dbReference type="AlphaFoldDB" id="A0A2P2PNS8"/>
<accession>A0A2P2PNS8</accession>
<protein>
    <submittedName>
        <fullName evidence="1">Uncharacterized protein</fullName>
    </submittedName>
</protein>
<dbReference type="EMBL" id="GGEC01075871">
    <property type="protein sequence ID" value="MBX56355.1"/>
    <property type="molecule type" value="Transcribed_RNA"/>
</dbReference>
<name>A0A2P2PNS8_RHIMU</name>
<reference evidence="1" key="1">
    <citation type="submission" date="2018-02" db="EMBL/GenBank/DDBJ databases">
        <title>Rhizophora mucronata_Transcriptome.</title>
        <authorList>
            <person name="Meera S.P."/>
            <person name="Sreeshan A."/>
            <person name="Augustine A."/>
        </authorList>
    </citation>
    <scope>NUCLEOTIDE SEQUENCE</scope>
    <source>
        <tissue evidence="1">Leaf</tissue>
    </source>
</reference>
<organism evidence="1">
    <name type="scientific">Rhizophora mucronata</name>
    <name type="common">Asiatic mangrove</name>
    <dbReference type="NCBI Taxonomy" id="61149"/>
    <lineage>
        <taxon>Eukaryota</taxon>
        <taxon>Viridiplantae</taxon>
        <taxon>Streptophyta</taxon>
        <taxon>Embryophyta</taxon>
        <taxon>Tracheophyta</taxon>
        <taxon>Spermatophyta</taxon>
        <taxon>Magnoliopsida</taxon>
        <taxon>eudicotyledons</taxon>
        <taxon>Gunneridae</taxon>
        <taxon>Pentapetalae</taxon>
        <taxon>rosids</taxon>
        <taxon>fabids</taxon>
        <taxon>Malpighiales</taxon>
        <taxon>Rhizophoraceae</taxon>
        <taxon>Rhizophora</taxon>
    </lineage>
</organism>
<proteinExistence type="predicted"/>
<sequence length="18" mass="2056">MNRGFRHRETLVGLPVAC</sequence>
<evidence type="ECO:0000313" key="1">
    <source>
        <dbReference type="EMBL" id="MBX56355.1"/>
    </source>
</evidence>